<dbReference type="Pfam" id="PF00069">
    <property type="entry name" value="Pkinase"/>
    <property type="match status" value="1"/>
</dbReference>
<keyword evidence="6" id="KW-0732">Signal</keyword>
<evidence type="ECO:0000256" key="8">
    <source>
        <dbReference type="ARBA" id="ARBA00022777"/>
    </source>
</evidence>
<evidence type="ECO:0000256" key="9">
    <source>
        <dbReference type="ARBA" id="ARBA00022840"/>
    </source>
</evidence>
<evidence type="ECO:0000256" key="7">
    <source>
        <dbReference type="ARBA" id="ARBA00022741"/>
    </source>
</evidence>
<evidence type="ECO:0000256" key="14">
    <source>
        <dbReference type="ARBA" id="ARBA00023180"/>
    </source>
</evidence>
<protein>
    <recommendedName>
        <fullName evidence="17">Receptor-like serine/threonine-protein kinase</fullName>
        <ecNumber evidence="17">2.7.11.1</ecNumber>
    </recommendedName>
</protein>
<dbReference type="InterPro" id="IPR000858">
    <property type="entry name" value="S_locus_glycoprot_dom"/>
</dbReference>
<dbReference type="SUPFAM" id="SSF51110">
    <property type="entry name" value="alpha-D-mannose-specific plant lectins"/>
    <property type="match status" value="1"/>
</dbReference>
<dbReference type="GO" id="GO:0004674">
    <property type="term" value="F:protein serine/threonine kinase activity"/>
    <property type="evidence" value="ECO:0007669"/>
    <property type="project" value="UniProtKB-KW"/>
</dbReference>
<evidence type="ECO:0000313" key="22">
    <source>
        <dbReference type="Proteomes" id="UP001172457"/>
    </source>
</evidence>
<dbReference type="InterPro" id="IPR024171">
    <property type="entry name" value="SRK-like_kinase"/>
</dbReference>
<evidence type="ECO:0000256" key="17">
    <source>
        <dbReference type="PIRNR" id="PIRNR000641"/>
    </source>
</evidence>
<evidence type="ECO:0000256" key="5">
    <source>
        <dbReference type="ARBA" id="ARBA00022692"/>
    </source>
</evidence>
<keyword evidence="14" id="KW-0325">Glycoprotein</keyword>
<dbReference type="Proteomes" id="UP001172457">
    <property type="component" value="Chromosome 2"/>
</dbReference>
<keyword evidence="2 17" id="KW-0723">Serine/threonine-protein kinase</keyword>
<dbReference type="InterPro" id="IPR011009">
    <property type="entry name" value="Kinase-like_dom_sf"/>
</dbReference>
<dbReference type="Gene3D" id="3.30.200.20">
    <property type="entry name" value="Phosphorylase Kinase, domain 1"/>
    <property type="match status" value="1"/>
</dbReference>
<keyword evidence="12" id="KW-1015">Disulfide bond</keyword>
<evidence type="ECO:0000256" key="15">
    <source>
        <dbReference type="ARBA" id="ARBA00047899"/>
    </source>
</evidence>
<reference evidence="21" key="1">
    <citation type="submission" date="2023-03" db="EMBL/GenBank/DDBJ databases">
        <title>Chromosome-scale reference genome and RAD-based genetic map of yellow starthistle (Centaurea solstitialis) reveal putative structural variation and QTLs associated with invader traits.</title>
        <authorList>
            <person name="Reatini B."/>
            <person name="Cang F.A."/>
            <person name="Jiang Q."/>
            <person name="Mckibben M.T.W."/>
            <person name="Barker M.S."/>
            <person name="Rieseberg L.H."/>
            <person name="Dlugosch K.M."/>
        </authorList>
    </citation>
    <scope>NUCLEOTIDE SEQUENCE</scope>
    <source>
        <strain evidence="21">CAN-66</strain>
        <tissue evidence="21">Leaf</tissue>
    </source>
</reference>
<evidence type="ECO:0000256" key="4">
    <source>
        <dbReference type="ARBA" id="ARBA00022679"/>
    </source>
</evidence>
<evidence type="ECO:0000256" key="16">
    <source>
        <dbReference type="ARBA" id="ARBA00048679"/>
    </source>
</evidence>
<keyword evidence="8 17" id="KW-0418">Kinase</keyword>
<evidence type="ECO:0000259" key="20">
    <source>
        <dbReference type="PROSITE" id="PS50948"/>
    </source>
</evidence>
<dbReference type="SUPFAM" id="SSF56112">
    <property type="entry name" value="Protein kinase-like (PK-like)"/>
    <property type="match status" value="1"/>
</dbReference>
<dbReference type="Gene3D" id="3.50.4.10">
    <property type="entry name" value="Hepatocyte Growth Factor"/>
    <property type="match status" value="1"/>
</dbReference>
<evidence type="ECO:0000256" key="1">
    <source>
        <dbReference type="ARBA" id="ARBA00004479"/>
    </source>
</evidence>
<evidence type="ECO:0000259" key="19">
    <source>
        <dbReference type="PROSITE" id="PS50927"/>
    </source>
</evidence>
<keyword evidence="4 17" id="KW-0808">Transferase</keyword>
<dbReference type="Gene3D" id="2.90.10.10">
    <property type="entry name" value="Bulb-type lectin domain"/>
    <property type="match status" value="1"/>
</dbReference>
<dbReference type="InterPro" id="IPR001480">
    <property type="entry name" value="Bulb-type_lectin_dom"/>
</dbReference>
<comment type="caution">
    <text evidence="21">The sequence shown here is derived from an EMBL/GenBank/DDBJ whole genome shotgun (WGS) entry which is preliminary data.</text>
</comment>
<dbReference type="SMART" id="SM00220">
    <property type="entry name" value="S_TKc"/>
    <property type="match status" value="1"/>
</dbReference>
<proteinExistence type="inferred from homology"/>
<evidence type="ECO:0000256" key="3">
    <source>
        <dbReference type="ARBA" id="ARBA00022536"/>
    </source>
</evidence>
<evidence type="ECO:0000256" key="11">
    <source>
        <dbReference type="ARBA" id="ARBA00023136"/>
    </source>
</evidence>
<keyword evidence="10" id="KW-1133">Transmembrane helix</keyword>
<keyword evidence="22" id="KW-1185">Reference proteome</keyword>
<organism evidence="21 22">
    <name type="scientific">Centaurea solstitialis</name>
    <name type="common">yellow star-thistle</name>
    <dbReference type="NCBI Taxonomy" id="347529"/>
    <lineage>
        <taxon>Eukaryota</taxon>
        <taxon>Viridiplantae</taxon>
        <taxon>Streptophyta</taxon>
        <taxon>Embryophyta</taxon>
        <taxon>Tracheophyta</taxon>
        <taxon>Spermatophyta</taxon>
        <taxon>Magnoliopsida</taxon>
        <taxon>eudicotyledons</taxon>
        <taxon>Gunneridae</taxon>
        <taxon>Pentapetalae</taxon>
        <taxon>asterids</taxon>
        <taxon>campanulids</taxon>
        <taxon>Asterales</taxon>
        <taxon>Asteraceae</taxon>
        <taxon>Carduoideae</taxon>
        <taxon>Cardueae</taxon>
        <taxon>Centaureinae</taxon>
        <taxon>Centaurea</taxon>
    </lineage>
</organism>
<evidence type="ECO:0000256" key="13">
    <source>
        <dbReference type="ARBA" id="ARBA00023170"/>
    </source>
</evidence>
<comment type="similarity">
    <text evidence="17">Belongs to the protein kinase superfamily. Ser/Thr protein kinase family.</text>
</comment>
<feature type="domain" description="Protein kinase" evidence="18">
    <location>
        <begin position="545"/>
        <end position="830"/>
    </location>
</feature>
<dbReference type="PROSITE" id="PS50011">
    <property type="entry name" value="PROTEIN_KINASE_DOM"/>
    <property type="match status" value="1"/>
</dbReference>
<dbReference type="PROSITE" id="PS50927">
    <property type="entry name" value="BULB_LECTIN"/>
    <property type="match status" value="1"/>
</dbReference>
<dbReference type="Gene3D" id="1.10.510.10">
    <property type="entry name" value="Transferase(Phosphotransferase) domain 1"/>
    <property type="match status" value="1"/>
</dbReference>
<dbReference type="GO" id="GO:0005524">
    <property type="term" value="F:ATP binding"/>
    <property type="evidence" value="ECO:0007669"/>
    <property type="project" value="UniProtKB-KW"/>
</dbReference>
<comment type="catalytic activity">
    <reaction evidence="15 17">
        <text>L-threonyl-[protein] + ATP = O-phospho-L-threonyl-[protein] + ADP + H(+)</text>
        <dbReference type="Rhea" id="RHEA:46608"/>
        <dbReference type="Rhea" id="RHEA-COMP:11060"/>
        <dbReference type="Rhea" id="RHEA-COMP:11605"/>
        <dbReference type="ChEBI" id="CHEBI:15378"/>
        <dbReference type="ChEBI" id="CHEBI:30013"/>
        <dbReference type="ChEBI" id="CHEBI:30616"/>
        <dbReference type="ChEBI" id="CHEBI:61977"/>
        <dbReference type="ChEBI" id="CHEBI:456216"/>
        <dbReference type="EC" id="2.7.11.1"/>
    </reaction>
</comment>
<evidence type="ECO:0000256" key="10">
    <source>
        <dbReference type="ARBA" id="ARBA00022989"/>
    </source>
</evidence>
<dbReference type="InterPro" id="IPR003609">
    <property type="entry name" value="Pan_app"/>
</dbReference>
<dbReference type="Pfam" id="PF01453">
    <property type="entry name" value="B_lectin"/>
    <property type="match status" value="1"/>
</dbReference>
<feature type="domain" description="Apple" evidence="20">
    <location>
        <begin position="368"/>
        <end position="452"/>
    </location>
</feature>
<keyword evidence="9 17" id="KW-0067">ATP-binding</keyword>
<name>A0AA38TSB8_9ASTR</name>
<dbReference type="PROSITE" id="PS50948">
    <property type="entry name" value="PAN"/>
    <property type="match status" value="1"/>
</dbReference>
<comment type="catalytic activity">
    <reaction evidence="16 17">
        <text>L-seryl-[protein] + ATP = O-phospho-L-seryl-[protein] + ADP + H(+)</text>
        <dbReference type="Rhea" id="RHEA:17989"/>
        <dbReference type="Rhea" id="RHEA-COMP:9863"/>
        <dbReference type="Rhea" id="RHEA-COMP:11604"/>
        <dbReference type="ChEBI" id="CHEBI:15378"/>
        <dbReference type="ChEBI" id="CHEBI:29999"/>
        <dbReference type="ChEBI" id="CHEBI:30616"/>
        <dbReference type="ChEBI" id="CHEBI:83421"/>
        <dbReference type="ChEBI" id="CHEBI:456216"/>
        <dbReference type="EC" id="2.7.11.1"/>
    </reaction>
</comment>
<evidence type="ECO:0000256" key="6">
    <source>
        <dbReference type="ARBA" id="ARBA00022729"/>
    </source>
</evidence>
<dbReference type="CDD" id="cd14066">
    <property type="entry name" value="STKc_IRAK"/>
    <property type="match status" value="1"/>
</dbReference>
<dbReference type="PANTHER" id="PTHR47974:SF3">
    <property type="entry name" value="RECEPTOR-LIKE SERINE_THREONINE-PROTEIN KINASE"/>
    <property type="match status" value="1"/>
</dbReference>
<dbReference type="InterPro" id="IPR036426">
    <property type="entry name" value="Bulb-type_lectin_dom_sf"/>
</dbReference>
<dbReference type="Pfam" id="PF00954">
    <property type="entry name" value="S_locus_glycop"/>
    <property type="match status" value="1"/>
</dbReference>
<evidence type="ECO:0000313" key="21">
    <source>
        <dbReference type="EMBL" id="KAJ9560110.1"/>
    </source>
</evidence>
<keyword evidence="5" id="KW-0812">Transmembrane</keyword>
<keyword evidence="7 17" id="KW-0547">Nucleotide-binding</keyword>
<feature type="domain" description="Bulb-type lectin" evidence="19">
    <location>
        <begin position="57"/>
        <end position="181"/>
    </location>
</feature>
<dbReference type="InterPro" id="IPR000719">
    <property type="entry name" value="Prot_kinase_dom"/>
</dbReference>
<sequence length="830" mass="94100">MQSAIGKAILPIGTIDSYTAVAIGMERNRHGVADSGKLMRRLAILARESTDVDGLGLLTRGSSLSVDNKDNVLVSLNGYFTAGFNQVGDNAYVFAVWLTEQTATKNRDMVWMANRDAPVKKKHSKLLLRDDGNLVLTDADEDVIWSTNTKSTSSSVRLLLNRTGNLMLYDKGEGQPLWQSFDHPTDTLLPNQPFTKNTQLVSSKSSTNYGSGFYKLFFDDDSILRLHYNGPETTIVFWPDPSLTTWDAMRFQYIDTRRASLDSDGKFNSSDGLHFMSADYGPGPQRIMRIDIDGNLRVYSLIEHGNKKKWEVQWQAISHSCKIHGTCGPNSLCTYSLNSGRKCTCLHGYKMANPIDWSYGCEPEFEPCIRDDCGFIFLRHVEFYGHDVRFFNNITLDYCKTECLNDNTCRGFQFGWKEGERNNFCYIKTSLYNGYQMGFDDSMYIKLPKRLVSSFHQRTVSQSSSSWSSNPVITPAVKSFDKTHEKTPLRPFLVFGCIIGFIEIMCISFFWYHSSKNLPKNEASRFRGATTFRRFTYSELKKATSDFSEEIGRGGACIVYKGKLSDNRIAAVKRLQNANRQGEAEFQAEISTIGRVNHMNLIETWGYCAEGKHRLVVYEYMENGSLAENLAINNKLDWATRLDIAIGTAKGLAYLHEECLEWVLHCDVKPHNILLDANYKAKVADFGLSKLLDRSCCIDQLNFSTIRGTRGYMAPEWVLNFPITAKVDVFSYGVVILEMITGRSPAGKHHTSNENGKTALLLIGWVRDKIHESDRRMESWIEEIVDPTVCGKYDRTMMEKMVRIALQCANEDKETRPSMSEVVDMLLHVS</sequence>
<evidence type="ECO:0000256" key="2">
    <source>
        <dbReference type="ARBA" id="ARBA00022527"/>
    </source>
</evidence>
<dbReference type="GO" id="GO:0016020">
    <property type="term" value="C:membrane"/>
    <property type="evidence" value="ECO:0007669"/>
    <property type="project" value="UniProtKB-SubCell"/>
</dbReference>
<dbReference type="FunFam" id="3.30.200.20:FF:000059">
    <property type="entry name" value="S-receptor-like serine/threonine-protein kinase"/>
    <property type="match status" value="1"/>
</dbReference>
<dbReference type="AlphaFoldDB" id="A0AA38TSB8"/>
<dbReference type="InterPro" id="IPR008271">
    <property type="entry name" value="Ser/Thr_kinase_AS"/>
</dbReference>
<dbReference type="EC" id="2.7.11.1" evidence="17"/>
<dbReference type="EMBL" id="JARYMX010000002">
    <property type="protein sequence ID" value="KAJ9560110.1"/>
    <property type="molecule type" value="Genomic_DNA"/>
</dbReference>
<dbReference type="PROSITE" id="PS00108">
    <property type="entry name" value="PROTEIN_KINASE_ST"/>
    <property type="match status" value="1"/>
</dbReference>
<gene>
    <name evidence="21" type="ORF">OSB04_005270</name>
</gene>
<evidence type="ECO:0000259" key="18">
    <source>
        <dbReference type="PROSITE" id="PS50011"/>
    </source>
</evidence>
<dbReference type="PIRSF" id="PIRSF000641">
    <property type="entry name" value="SRK"/>
    <property type="match status" value="1"/>
</dbReference>
<accession>A0AA38TSB8</accession>
<dbReference type="FunFam" id="1.10.510.10:FF:000537">
    <property type="entry name" value="Putative receptor-like protein kinase"/>
    <property type="match status" value="1"/>
</dbReference>
<keyword evidence="11" id="KW-0472">Membrane</keyword>
<keyword evidence="13" id="KW-0675">Receptor</keyword>
<keyword evidence="3" id="KW-0245">EGF-like domain</keyword>
<dbReference type="PANTHER" id="PTHR47974">
    <property type="entry name" value="OS07G0415500 PROTEIN"/>
    <property type="match status" value="1"/>
</dbReference>
<comment type="subcellular location">
    <subcellularLocation>
        <location evidence="1">Membrane</location>
        <topology evidence="1">Single-pass type I membrane protein</topology>
    </subcellularLocation>
</comment>
<evidence type="ECO:0000256" key="12">
    <source>
        <dbReference type="ARBA" id="ARBA00023157"/>
    </source>
</evidence>
<dbReference type="GO" id="GO:0048544">
    <property type="term" value="P:recognition of pollen"/>
    <property type="evidence" value="ECO:0007669"/>
    <property type="project" value="InterPro"/>
</dbReference>
<dbReference type="CDD" id="cd00028">
    <property type="entry name" value="B_lectin"/>
    <property type="match status" value="1"/>
</dbReference>
<dbReference type="SMART" id="SM00108">
    <property type="entry name" value="B_lectin"/>
    <property type="match status" value="1"/>
</dbReference>